<organism evidence="1 2">
    <name type="scientific">Stichopus japonicus</name>
    <name type="common">Sea cucumber</name>
    <dbReference type="NCBI Taxonomy" id="307972"/>
    <lineage>
        <taxon>Eukaryota</taxon>
        <taxon>Metazoa</taxon>
        <taxon>Echinodermata</taxon>
        <taxon>Eleutherozoa</taxon>
        <taxon>Echinozoa</taxon>
        <taxon>Holothuroidea</taxon>
        <taxon>Aspidochirotacea</taxon>
        <taxon>Aspidochirotida</taxon>
        <taxon>Stichopodidae</taxon>
        <taxon>Apostichopus</taxon>
    </lineage>
</organism>
<comment type="caution">
    <text evidence="1">The sequence shown here is derived from an EMBL/GenBank/DDBJ whole genome shotgun (WGS) entry which is preliminary data.</text>
</comment>
<evidence type="ECO:0000313" key="2">
    <source>
        <dbReference type="Proteomes" id="UP000230750"/>
    </source>
</evidence>
<sequence length="235" mass="26288">MASRGIESGPADPGFSSDALERKVGANTIQIVAILDIGFKSDGSPYLQFGGFYWNTNVADIEAFIPLVIPDLLTYIYSGKAQNVKLGVNEMRVQYWLRVYRGLVDFDQSGGSYGAAERENYWGLMCGDYLSGAPSSVGAERTRKFGAFQTPRWPETALPECFMLRIPSPKIWVSSLQFLRLHIDKYAFEKWADARFGAVMVNIGGAYHAFAPSTFSLEAEPPKPPPRFRRHWDLI</sequence>
<reference evidence="1 2" key="1">
    <citation type="journal article" date="2017" name="PLoS Biol.">
        <title>The sea cucumber genome provides insights into morphological evolution and visceral regeneration.</title>
        <authorList>
            <person name="Zhang X."/>
            <person name="Sun L."/>
            <person name="Yuan J."/>
            <person name="Sun Y."/>
            <person name="Gao Y."/>
            <person name="Zhang L."/>
            <person name="Li S."/>
            <person name="Dai H."/>
            <person name="Hamel J.F."/>
            <person name="Liu C."/>
            <person name="Yu Y."/>
            <person name="Liu S."/>
            <person name="Lin W."/>
            <person name="Guo K."/>
            <person name="Jin S."/>
            <person name="Xu P."/>
            <person name="Storey K.B."/>
            <person name="Huan P."/>
            <person name="Zhang T."/>
            <person name="Zhou Y."/>
            <person name="Zhang J."/>
            <person name="Lin C."/>
            <person name="Li X."/>
            <person name="Xing L."/>
            <person name="Huo D."/>
            <person name="Sun M."/>
            <person name="Wang L."/>
            <person name="Mercier A."/>
            <person name="Li F."/>
            <person name="Yang H."/>
            <person name="Xiang J."/>
        </authorList>
    </citation>
    <scope>NUCLEOTIDE SEQUENCE [LARGE SCALE GENOMIC DNA]</scope>
    <source>
        <strain evidence="1">Shaxun</strain>
        <tissue evidence="1">Muscle</tissue>
    </source>
</reference>
<name>A0A2G8JPA4_STIJA</name>
<gene>
    <name evidence="1" type="ORF">BSL78_25589</name>
</gene>
<protein>
    <submittedName>
        <fullName evidence="1">Uncharacterized protein</fullName>
    </submittedName>
</protein>
<evidence type="ECO:0000313" key="1">
    <source>
        <dbReference type="EMBL" id="PIK37577.1"/>
    </source>
</evidence>
<dbReference type="EMBL" id="MRZV01001479">
    <property type="protein sequence ID" value="PIK37577.1"/>
    <property type="molecule type" value="Genomic_DNA"/>
</dbReference>
<dbReference type="AlphaFoldDB" id="A0A2G8JPA4"/>
<accession>A0A2G8JPA4</accession>
<keyword evidence="2" id="KW-1185">Reference proteome</keyword>
<dbReference type="Proteomes" id="UP000230750">
    <property type="component" value="Unassembled WGS sequence"/>
</dbReference>
<proteinExistence type="predicted"/>